<dbReference type="SUPFAM" id="SSF48371">
    <property type="entry name" value="ARM repeat"/>
    <property type="match status" value="1"/>
</dbReference>
<keyword evidence="4" id="KW-1185">Reference proteome</keyword>
<evidence type="ECO:0000256" key="1">
    <source>
        <dbReference type="ARBA" id="ARBA00022786"/>
    </source>
</evidence>
<dbReference type="InterPro" id="IPR055142">
    <property type="entry name" value="ZER1-like_C"/>
</dbReference>
<dbReference type="Pfam" id="PF25013">
    <property type="entry name" value="LRR_Zer-1"/>
    <property type="match status" value="1"/>
</dbReference>
<dbReference type="PANTHER" id="PTHR12904:SF23">
    <property type="entry name" value="PROTEIN ZER-1 HOMOLOG"/>
    <property type="match status" value="1"/>
</dbReference>
<sequence>MKMSAFLKVQSMWEPYSPDSLLDICIKYCLENDYIICNINTDKDSEQQTSSLREGISLQLGICERMLQIYQERMHRTVDDTFLCVFNDPVKTRLKKVDLYNSNITDDGLETVLRHDIDELGISNCFNLTERSLELINSAGSNILSLCIGTTVQIFQHKMLFFELFMGEEPEKTEMFILKTPNLRKLIFKGLEVEVPTHYDFFSVLLKPLKMLVHLDLSSCSPLKDLSCLKTLENLISLILYDVPKLHKHITTICQLKKLRHLDISQFGEQYSLYDDPNQILRKIIESLPHLTSLDISGTNLAGPCVQERLTPEELSSDRNMTPVPLSDIPGLRKRSDNPLEFLGLYGTLHEACYRHHIPAKKISGDANEEQIFTAAQVYYDRPECLLEILNNLADVFRYSSCSNLKLVLDIVLMSMNRHIHEKSIQSAGSALLYYIVRGEEKLNFGIYVKRNIIRTLLDAMCRYENDRTMLRNSCLTLIHFKISQDMMLEYEKLVDVLLCIVSKDYQDKFVQQISIYMLNSLACEADGEQKKVIGDRGTVQVMLQLIENHLNRMVCDEVMETAWSTMWNLTDETPANCKRFLDGRGMKLVLKCLKTFPFKASLLGNMMGLLGNVAEVKSLRPRLMTEEYIQVFCNLLDSTSDGIEVSYNAAGILSHIASDGVEAWRESSITTLKREDVLRRMVQAIERWHLDSSRKIHYRSFEPILRLLHVDHTPEAHHWAVWALANLTRVYPEKYCSLIRSENGIELLERLLENPVCCQQIRDLAHMVIEQCKSFKAEEINEEDS</sequence>
<protein>
    <submittedName>
        <fullName evidence="5">Protein zer-1 homolog</fullName>
    </submittedName>
</protein>
<evidence type="ECO:0000259" key="2">
    <source>
        <dbReference type="Pfam" id="PF22964"/>
    </source>
</evidence>
<accession>A0ABM1BG30</accession>
<dbReference type="GeneID" id="106465623"/>
<dbReference type="Gene3D" id="1.25.10.10">
    <property type="entry name" value="Leucine-rich Repeat Variant"/>
    <property type="match status" value="1"/>
</dbReference>
<dbReference type="RefSeq" id="XP_013781312.1">
    <property type="nucleotide sequence ID" value="XM_013925858.2"/>
</dbReference>
<name>A0ABM1BG30_LIMPO</name>
<gene>
    <name evidence="5" type="primary">LOC106465623</name>
</gene>
<feature type="domain" description="Protein zer-1 homolog-like C-terminal" evidence="2">
    <location>
        <begin position="415"/>
        <end position="774"/>
    </location>
</feature>
<feature type="domain" description="Zer-1-like leucine-rich repeats region" evidence="3">
    <location>
        <begin position="204"/>
        <end position="348"/>
    </location>
</feature>
<organism evidence="4 5">
    <name type="scientific">Limulus polyphemus</name>
    <name type="common">Atlantic horseshoe crab</name>
    <dbReference type="NCBI Taxonomy" id="6850"/>
    <lineage>
        <taxon>Eukaryota</taxon>
        <taxon>Metazoa</taxon>
        <taxon>Ecdysozoa</taxon>
        <taxon>Arthropoda</taxon>
        <taxon>Chelicerata</taxon>
        <taxon>Merostomata</taxon>
        <taxon>Xiphosura</taxon>
        <taxon>Limulidae</taxon>
        <taxon>Limulus</taxon>
    </lineage>
</organism>
<proteinExistence type="predicted"/>
<evidence type="ECO:0000313" key="5">
    <source>
        <dbReference type="RefSeq" id="XP_013781312.1"/>
    </source>
</evidence>
<dbReference type="InterPro" id="IPR051341">
    <property type="entry name" value="Zyg-11_UBL_adapter"/>
</dbReference>
<dbReference type="InterPro" id="IPR016024">
    <property type="entry name" value="ARM-type_fold"/>
</dbReference>
<dbReference type="InterPro" id="IPR056845">
    <property type="entry name" value="LRR_Zer-1"/>
</dbReference>
<dbReference type="SUPFAM" id="SSF52047">
    <property type="entry name" value="RNI-like"/>
    <property type="match status" value="1"/>
</dbReference>
<keyword evidence="1" id="KW-0833">Ubl conjugation pathway</keyword>
<dbReference type="Proteomes" id="UP000694941">
    <property type="component" value="Unplaced"/>
</dbReference>
<dbReference type="InterPro" id="IPR011989">
    <property type="entry name" value="ARM-like"/>
</dbReference>
<dbReference type="Pfam" id="PF22964">
    <property type="entry name" value="ZER1-like_2nd"/>
    <property type="match status" value="1"/>
</dbReference>
<dbReference type="PANTHER" id="PTHR12904">
    <property type="match status" value="1"/>
</dbReference>
<evidence type="ECO:0000313" key="4">
    <source>
        <dbReference type="Proteomes" id="UP000694941"/>
    </source>
</evidence>
<reference evidence="5" key="1">
    <citation type="submission" date="2025-08" db="UniProtKB">
        <authorList>
            <consortium name="RefSeq"/>
        </authorList>
    </citation>
    <scope>IDENTIFICATION</scope>
    <source>
        <tissue evidence="5">Muscle</tissue>
    </source>
</reference>
<dbReference type="Gene3D" id="3.80.10.10">
    <property type="entry name" value="Ribonuclease Inhibitor"/>
    <property type="match status" value="1"/>
</dbReference>
<dbReference type="InterPro" id="IPR032675">
    <property type="entry name" value="LRR_dom_sf"/>
</dbReference>
<evidence type="ECO:0000259" key="3">
    <source>
        <dbReference type="Pfam" id="PF25013"/>
    </source>
</evidence>